<feature type="domain" description="Arm DNA-binding" evidence="3">
    <location>
        <begin position="2"/>
        <end position="71"/>
    </location>
</feature>
<evidence type="ECO:0000259" key="2">
    <source>
        <dbReference type="Pfam" id="PF13102"/>
    </source>
</evidence>
<dbReference type="Pfam" id="PF13102">
    <property type="entry name" value="Phage_int_SAM_5"/>
    <property type="match status" value="1"/>
</dbReference>
<dbReference type="InterPro" id="IPR035386">
    <property type="entry name" value="Arm-DNA-bind_5"/>
</dbReference>
<dbReference type="InterPro" id="IPR011010">
    <property type="entry name" value="DNA_brk_join_enz"/>
</dbReference>
<dbReference type="SUPFAM" id="SSF56349">
    <property type="entry name" value="DNA breaking-rejoining enzymes"/>
    <property type="match status" value="1"/>
</dbReference>
<feature type="domain" description="Phage integrase SAM-like" evidence="2">
    <location>
        <begin position="94"/>
        <end position="190"/>
    </location>
</feature>
<protein>
    <submittedName>
        <fullName evidence="4">Phage integrase SAM-like domain and Arm DNA-binding domain-containing protein</fullName>
    </submittedName>
</protein>
<evidence type="ECO:0000313" key="5">
    <source>
        <dbReference type="Proteomes" id="UP001200145"/>
    </source>
</evidence>
<dbReference type="InterPro" id="IPR010998">
    <property type="entry name" value="Integrase_recombinase_N"/>
</dbReference>
<dbReference type="Proteomes" id="UP001200145">
    <property type="component" value="Unassembled WGS sequence"/>
</dbReference>
<organism evidence="4 5">
    <name type="scientific">Flavihumibacter fluminis</name>
    <dbReference type="NCBI Taxonomy" id="2909236"/>
    <lineage>
        <taxon>Bacteria</taxon>
        <taxon>Pseudomonadati</taxon>
        <taxon>Bacteroidota</taxon>
        <taxon>Chitinophagia</taxon>
        <taxon>Chitinophagales</taxon>
        <taxon>Chitinophagaceae</taxon>
        <taxon>Flavihumibacter</taxon>
    </lineage>
</organism>
<name>A0ABS9BDP4_9BACT</name>
<dbReference type="EMBL" id="JAKEVY010000001">
    <property type="protein sequence ID" value="MCF1713720.1"/>
    <property type="molecule type" value="Genomic_DNA"/>
</dbReference>
<evidence type="ECO:0000256" key="1">
    <source>
        <dbReference type="ARBA" id="ARBA00023125"/>
    </source>
</evidence>
<keyword evidence="1" id="KW-0238">DNA-binding</keyword>
<accession>A0ABS9BDP4</accession>
<comment type="caution">
    <text evidence="4">The sequence shown here is derived from an EMBL/GenBank/DDBJ whole genome shotgun (WGS) entry which is preliminary data.</text>
</comment>
<evidence type="ECO:0000313" key="4">
    <source>
        <dbReference type="EMBL" id="MCF1713720.1"/>
    </source>
</evidence>
<proteinExistence type="predicted"/>
<evidence type="ECO:0000259" key="3">
    <source>
        <dbReference type="Pfam" id="PF17293"/>
    </source>
</evidence>
<dbReference type="Gene3D" id="1.10.150.130">
    <property type="match status" value="1"/>
</dbReference>
<keyword evidence="5" id="KW-1185">Reference proteome</keyword>
<reference evidence="4 5" key="1">
    <citation type="submission" date="2022-01" db="EMBL/GenBank/DDBJ databases">
        <title>Flavihumibacter sp. nov., isolated from sediment of a river.</title>
        <authorList>
            <person name="Liu H."/>
        </authorList>
    </citation>
    <scope>NUCLEOTIDE SEQUENCE [LARGE SCALE GENOMIC DNA]</scope>
    <source>
        <strain evidence="4 5">RY-1</strain>
    </source>
</reference>
<gene>
    <name evidence="4" type="ORF">L0U88_03630</name>
</gene>
<dbReference type="Pfam" id="PF17293">
    <property type="entry name" value="Arm-DNA-bind_5"/>
    <property type="match status" value="1"/>
</dbReference>
<sequence length="252" mass="29752">MRIQVGDSRSEINTGVKIPEKFWNSQAQKVLSKHPDSEIYNETLEILRDKFNETYRDLLKSRVSYTAETFKKRMQGEQEASQRTLMEAIVSHNKYLKSLVGKDYAPATVIRYQTLTNLLTVFLSDNYQRTDFLLSELSVKFLQDFEHYLKTVRNCNHNTTAKYLKNLKKVINTAIVNQWIDKNPFLGYKITIKQTMKDYLVEEEIKRIEAKIFPMERLEAIRKIFLFQCYSFNVEKQAYFISVQPDGIFKPL</sequence>
<dbReference type="InterPro" id="IPR025269">
    <property type="entry name" value="SAM-like_dom"/>
</dbReference>